<dbReference type="SUPFAM" id="SSF52788">
    <property type="entry name" value="Phosphotyrosine protein phosphatases I"/>
    <property type="match status" value="1"/>
</dbReference>
<evidence type="ECO:0000256" key="3">
    <source>
        <dbReference type="PIRSR" id="PIRSR617867-1"/>
    </source>
</evidence>
<feature type="domain" description="Phosphotyrosine protein phosphatase I" evidence="4">
    <location>
        <begin position="1"/>
        <end position="131"/>
    </location>
</feature>
<comment type="similarity">
    <text evidence="1">Belongs to the low molecular weight phosphotyrosine protein phosphatase family.</text>
</comment>
<organism evidence="5 6">
    <name type="scientific">Richelia sinica FACHB-800</name>
    <dbReference type="NCBI Taxonomy" id="1357546"/>
    <lineage>
        <taxon>Bacteria</taxon>
        <taxon>Bacillati</taxon>
        <taxon>Cyanobacteriota</taxon>
        <taxon>Cyanophyceae</taxon>
        <taxon>Nostocales</taxon>
        <taxon>Nostocaceae</taxon>
        <taxon>Richelia</taxon>
    </lineage>
</organism>
<dbReference type="InterPro" id="IPR052995">
    <property type="entry name" value="LMW-PTP"/>
</dbReference>
<proteinExistence type="inferred from homology"/>
<evidence type="ECO:0000256" key="1">
    <source>
        <dbReference type="ARBA" id="ARBA00011063"/>
    </source>
</evidence>
<dbReference type="Pfam" id="PF01451">
    <property type="entry name" value="LMWPc"/>
    <property type="match status" value="1"/>
</dbReference>
<dbReference type="InterPro" id="IPR036196">
    <property type="entry name" value="Ptyr_pPase_sf"/>
</dbReference>
<dbReference type="InterPro" id="IPR023485">
    <property type="entry name" value="Ptyr_pPase"/>
</dbReference>
<name>A0A975TCJ3_9NOST</name>
<dbReference type="InterPro" id="IPR017867">
    <property type="entry name" value="Tyr_phospatase_low_mol_wt"/>
</dbReference>
<dbReference type="CDD" id="cd16343">
    <property type="entry name" value="LMWPTP"/>
    <property type="match status" value="1"/>
</dbReference>
<dbReference type="Gene3D" id="3.40.50.2300">
    <property type="match status" value="1"/>
</dbReference>
<evidence type="ECO:0000313" key="5">
    <source>
        <dbReference type="EMBL" id="QXE25562.1"/>
    </source>
</evidence>
<keyword evidence="2" id="KW-0378">Hydrolase</keyword>
<dbReference type="SMART" id="SM00226">
    <property type="entry name" value="LMWPc"/>
    <property type="match status" value="1"/>
</dbReference>
<gene>
    <name evidence="5" type="ORF">B6N60_04282</name>
</gene>
<dbReference type="PANTHER" id="PTHR47439">
    <property type="entry name" value="LOW MOLECULAR WEIGHT PHOSPHOTYROSINE PROTEIN PHOSPHATASE-RELATED"/>
    <property type="match status" value="1"/>
</dbReference>
<feature type="active site" description="Proton donor" evidence="3">
    <location>
        <position position="105"/>
    </location>
</feature>
<protein>
    <submittedName>
        <fullName evidence="5">Protein tyrosine phosphatase</fullName>
    </submittedName>
</protein>
<reference evidence="5" key="1">
    <citation type="submission" date="2017-04" db="EMBL/GenBank/DDBJ databases">
        <title>Genome deletions in a multicellular cyanobacterial endosymbiont for morphological adaptation in marine diatoms.</title>
        <authorList>
            <person name="Wang Y."/>
            <person name="Gao H."/>
            <person name="Li R."/>
            <person name="Xu X."/>
        </authorList>
    </citation>
    <scope>NUCLEOTIDE SEQUENCE</scope>
    <source>
        <strain evidence="5">FACHB 800</strain>
    </source>
</reference>
<dbReference type="PANTHER" id="PTHR47439:SF1">
    <property type="entry name" value="ACID PHOSPHATASE"/>
    <property type="match status" value="1"/>
</dbReference>
<sequence length="136" mass="15343">MNHLVEQAGLSEKITCDSAGTSSYHIGSPPDRRMSSAASTKLGIKLRGQARQFQKSDFQGFDLILAMDKDNYHDILLLDYSRQYEQKVRLMCDFCSRHTLKEVPDPYYGGSEGFNQVIDLLVDACEGLLEYVITQV</sequence>
<evidence type="ECO:0000256" key="2">
    <source>
        <dbReference type="ARBA" id="ARBA00022801"/>
    </source>
</evidence>
<dbReference type="GO" id="GO:0004725">
    <property type="term" value="F:protein tyrosine phosphatase activity"/>
    <property type="evidence" value="ECO:0007669"/>
    <property type="project" value="InterPro"/>
</dbReference>
<keyword evidence="6" id="KW-1185">Reference proteome</keyword>
<dbReference type="AlphaFoldDB" id="A0A975TCJ3"/>
<dbReference type="EMBL" id="CP021056">
    <property type="protein sequence ID" value="QXE25562.1"/>
    <property type="molecule type" value="Genomic_DNA"/>
</dbReference>
<accession>A0A975TCJ3</accession>
<dbReference type="KEGG" id="rsin:B6N60_04282"/>
<dbReference type="PRINTS" id="PR00719">
    <property type="entry name" value="LMWPTPASE"/>
</dbReference>
<dbReference type="Proteomes" id="UP000683511">
    <property type="component" value="Chromosome"/>
</dbReference>
<evidence type="ECO:0000259" key="4">
    <source>
        <dbReference type="SMART" id="SM00226"/>
    </source>
</evidence>
<evidence type="ECO:0000313" key="6">
    <source>
        <dbReference type="Proteomes" id="UP000683511"/>
    </source>
</evidence>